<reference evidence="2" key="1">
    <citation type="submission" date="2024-06" db="EMBL/GenBank/DDBJ databases">
        <authorList>
            <person name="Coelho C."/>
            <person name="Bento M."/>
            <person name="Garcia E."/>
            <person name="Camelo A."/>
            <person name="Brandao I."/>
            <person name="Espirito Santo C."/>
            <person name="Trovao J."/>
            <person name="Verissimo A."/>
            <person name="Costa J."/>
            <person name="Tiago I."/>
        </authorList>
    </citation>
    <scope>NUCLEOTIDE SEQUENCE</scope>
    <source>
        <strain evidence="2">KWT182</strain>
    </source>
</reference>
<protein>
    <submittedName>
        <fullName evidence="2">AIR synthase related protein</fullName>
    </submittedName>
</protein>
<dbReference type="SUPFAM" id="SSF55326">
    <property type="entry name" value="PurM N-terminal domain-like"/>
    <property type="match status" value="1"/>
</dbReference>
<dbReference type="EMBL" id="CP157947">
    <property type="protein sequence ID" value="XBS68879.1"/>
    <property type="molecule type" value="Genomic_DNA"/>
</dbReference>
<dbReference type="GO" id="GO:0051604">
    <property type="term" value="P:protein maturation"/>
    <property type="evidence" value="ECO:0007669"/>
    <property type="project" value="TreeGrafter"/>
</dbReference>
<feature type="domain" description="PurM-like N-terminal" evidence="1">
    <location>
        <begin position="56"/>
        <end position="168"/>
    </location>
</feature>
<accession>A0AAU7Q789</accession>
<evidence type="ECO:0000313" key="2">
    <source>
        <dbReference type="EMBL" id="XBS68879.1"/>
    </source>
</evidence>
<dbReference type="InterPro" id="IPR016188">
    <property type="entry name" value="PurM-like_N"/>
</dbReference>
<dbReference type="PANTHER" id="PTHR30303:SF0">
    <property type="entry name" value="CARBAMOYL DEHYDRATASE HYPE"/>
    <property type="match status" value="1"/>
</dbReference>
<dbReference type="PANTHER" id="PTHR30303">
    <property type="entry name" value="HYDROGENASE ISOENZYMES FORMATION PROTEIN HYPE"/>
    <property type="match status" value="1"/>
</dbReference>
<evidence type="ECO:0000259" key="1">
    <source>
        <dbReference type="Pfam" id="PF00586"/>
    </source>
</evidence>
<proteinExistence type="predicted"/>
<sequence length="186" mass="19384">MSSLVTLTAGRDSSGGYQNAQVETVVLDHGTGAKLSRLLVERIAETLGDTYLGAMEDSALLELPTQRIAFTTDSFVATPLFFGNGDIGKIAVCGTVNDLAVSGARPLYITLSLIIEAGLPMADLLKIIGSVRDTARAAGVKIVAGDTKVVGKGEADQIFINTAGVGVIERPPVSIRHVHAGQKNHS</sequence>
<name>A0AAU7Q789_9GAMM</name>
<organism evidence="2">
    <name type="scientific">Acerihabitans sp. KWT182</name>
    <dbReference type="NCBI Taxonomy" id="3157919"/>
    <lineage>
        <taxon>Bacteria</taxon>
        <taxon>Pseudomonadati</taxon>
        <taxon>Pseudomonadota</taxon>
        <taxon>Gammaproteobacteria</taxon>
        <taxon>Enterobacterales</taxon>
        <taxon>Pectobacteriaceae</taxon>
        <taxon>Acerihabitans</taxon>
    </lineage>
</organism>
<dbReference type="AlphaFoldDB" id="A0AAU7Q789"/>
<dbReference type="InterPro" id="IPR036921">
    <property type="entry name" value="PurM-like_N_sf"/>
</dbReference>
<gene>
    <name evidence="2" type="ORF">ABK905_20300</name>
</gene>
<dbReference type="Pfam" id="PF00586">
    <property type="entry name" value="AIRS"/>
    <property type="match status" value="1"/>
</dbReference>
<dbReference type="Gene3D" id="3.30.1330.10">
    <property type="entry name" value="PurM-like, N-terminal domain"/>
    <property type="match status" value="1"/>
</dbReference>
<dbReference type="InterPro" id="IPR011854">
    <property type="entry name" value="HypE"/>
</dbReference>